<comment type="similarity">
    <text evidence="1 2">Belongs to the iron/ascorbate-dependent oxidoreductase family.</text>
</comment>
<keyword evidence="2" id="KW-0479">Metal-binding</keyword>
<evidence type="ECO:0000313" key="5">
    <source>
        <dbReference type="Proteomes" id="UP001276659"/>
    </source>
</evidence>
<dbReference type="GO" id="GO:0044283">
    <property type="term" value="P:small molecule biosynthetic process"/>
    <property type="evidence" value="ECO:0007669"/>
    <property type="project" value="UniProtKB-ARBA"/>
</dbReference>
<proteinExistence type="inferred from homology"/>
<organism evidence="4 5">
    <name type="scientific">Lepraria neglecta</name>
    <dbReference type="NCBI Taxonomy" id="209136"/>
    <lineage>
        <taxon>Eukaryota</taxon>
        <taxon>Fungi</taxon>
        <taxon>Dikarya</taxon>
        <taxon>Ascomycota</taxon>
        <taxon>Pezizomycotina</taxon>
        <taxon>Lecanoromycetes</taxon>
        <taxon>OSLEUM clade</taxon>
        <taxon>Lecanoromycetidae</taxon>
        <taxon>Lecanorales</taxon>
        <taxon>Lecanorineae</taxon>
        <taxon>Stereocaulaceae</taxon>
        <taxon>Lepraria</taxon>
    </lineage>
</organism>
<protein>
    <recommendedName>
        <fullName evidence="3">Fe2OG dioxygenase domain-containing protein</fullName>
    </recommendedName>
</protein>
<evidence type="ECO:0000259" key="3">
    <source>
        <dbReference type="PROSITE" id="PS51471"/>
    </source>
</evidence>
<dbReference type="InterPro" id="IPR026992">
    <property type="entry name" value="DIOX_N"/>
</dbReference>
<dbReference type="Proteomes" id="UP001276659">
    <property type="component" value="Unassembled WGS sequence"/>
</dbReference>
<evidence type="ECO:0000256" key="1">
    <source>
        <dbReference type="ARBA" id="ARBA00008056"/>
    </source>
</evidence>
<dbReference type="GO" id="GO:0046872">
    <property type="term" value="F:metal ion binding"/>
    <property type="evidence" value="ECO:0007669"/>
    <property type="project" value="UniProtKB-KW"/>
</dbReference>
<dbReference type="InterPro" id="IPR050231">
    <property type="entry name" value="Iron_ascorbate_oxido_reductase"/>
</dbReference>
<name>A0AAE0DM94_9LECA</name>
<evidence type="ECO:0000256" key="2">
    <source>
        <dbReference type="RuleBase" id="RU003682"/>
    </source>
</evidence>
<dbReference type="PANTHER" id="PTHR47990">
    <property type="entry name" value="2-OXOGLUTARATE (2OG) AND FE(II)-DEPENDENT OXYGENASE SUPERFAMILY PROTEIN-RELATED"/>
    <property type="match status" value="1"/>
</dbReference>
<dbReference type="PROSITE" id="PS51471">
    <property type="entry name" value="FE2OG_OXY"/>
    <property type="match status" value="1"/>
</dbReference>
<dbReference type="EMBL" id="JASNWA010000006">
    <property type="protein sequence ID" value="KAK3175199.1"/>
    <property type="molecule type" value="Genomic_DNA"/>
</dbReference>
<dbReference type="Pfam" id="PF14226">
    <property type="entry name" value="DIOX_N"/>
    <property type="match status" value="1"/>
</dbReference>
<dbReference type="InterPro" id="IPR027443">
    <property type="entry name" value="IPNS-like_sf"/>
</dbReference>
<gene>
    <name evidence="4" type="ORF">OEA41_002445</name>
</gene>
<comment type="caution">
    <text evidence="4">The sequence shown here is derived from an EMBL/GenBank/DDBJ whole genome shotgun (WGS) entry which is preliminary data.</text>
</comment>
<accession>A0AAE0DM94</accession>
<dbReference type="Pfam" id="PF03171">
    <property type="entry name" value="2OG-FeII_Oxy"/>
    <property type="match status" value="1"/>
</dbReference>
<dbReference type="InterPro" id="IPR044861">
    <property type="entry name" value="IPNS-like_FE2OG_OXY"/>
</dbReference>
<keyword evidence="5" id="KW-1185">Reference proteome</keyword>
<keyword evidence="2" id="KW-0408">Iron</keyword>
<keyword evidence="2" id="KW-0560">Oxidoreductase</keyword>
<dbReference type="InterPro" id="IPR005123">
    <property type="entry name" value="Oxoglu/Fe-dep_dioxygenase_dom"/>
</dbReference>
<dbReference type="AlphaFoldDB" id="A0AAE0DM94"/>
<dbReference type="Gene3D" id="2.60.120.330">
    <property type="entry name" value="B-lactam Antibiotic, Isopenicillin N Synthase, Chain"/>
    <property type="match status" value="1"/>
</dbReference>
<reference evidence="4" key="1">
    <citation type="submission" date="2022-11" db="EMBL/GenBank/DDBJ databases">
        <title>Chromosomal genome sequence assembly and mating type (MAT) locus characterization of the leprose asexual lichenized fungus Lepraria neglecta (Nyl.) Erichsen.</title>
        <authorList>
            <person name="Allen J.L."/>
            <person name="Pfeffer B."/>
        </authorList>
    </citation>
    <scope>NUCLEOTIDE SEQUENCE</scope>
    <source>
        <strain evidence="4">Allen 5258</strain>
    </source>
</reference>
<dbReference type="GO" id="GO:0016491">
    <property type="term" value="F:oxidoreductase activity"/>
    <property type="evidence" value="ECO:0007669"/>
    <property type="project" value="UniProtKB-KW"/>
</dbReference>
<feature type="domain" description="Fe2OG dioxygenase" evidence="3">
    <location>
        <begin position="198"/>
        <end position="301"/>
    </location>
</feature>
<sequence>MSCPIAPSAYVDNVYGPLANLPTINWSRLLQHSGAEISALRSACETHGFFYLDLTDEGSAIFLEELAAVNKIMEEWFCQPLEKKMETETIGDAHGFKPTGVQSGVAEHTKDGFEALKVRPLYPLPSHAPINSSALQICRNNLVKRSHLPPIVDTKMALFDSFVSTSNHIAKSLLSFLSSALGLEGPHHLTRYHNDDVPSKTTLYFLHYPENLHATETGQNMHTDIGSITLLFAPQWGLQVICPDTKTWKYVAPRPGHAIINVADTLRFLSGRRLRSALHRVMPLGGRQVGDRYATSYFLRADDDTVFLDSEGEVGTAEQWLKRKYETYKLPHELQSAQTVLTGGMAQLLSQAQMLN</sequence>
<dbReference type="SUPFAM" id="SSF51197">
    <property type="entry name" value="Clavaminate synthase-like"/>
    <property type="match status" value="1"/>
</dbReference>
<evidence type="ECO:0000313" key="4">
    <source>
        <dbReference type="EMBL" id="KAK3175199.1"/>
    </source>
</evidence>